<accession>A0A840VEQ0</accession>
<dbReference type="RefSeq" id="WP_184019222.1">
    <property type="nucleotide sequence ID" value="NZ_JACHFD010000011.1"/>
</dbReference>
<dbReference type="Proteomes" id="UP000557717">
    <property type="component" value="Unassembled WGS sequence"/>
</dbReference>
<keyword evidence="1" id="KW-0732">Signal</keyword>
<sequence length="346" mass="37440">MMARPFLNARRLVLAMAPGLVAGAHAQDFIRQIQVIDSSSVIYDIPISSDNGEVLSEPLAGDSAVFQLYATATLANNVTELKKLDEKTVGTYLPKVTVEILSEDPYDPPRTRADQTYGVRIKIAGLRADPDAPAEAKQIQVVRRYRLYDDETFEVVSEGSQEGTYTFDSNGNFVDNAISQRLPGDPDLPTKVAGEESFVAMTQGGPGGSTSEMASATVQIWPVAEAAFFGIEAGKTYQGLPPVASILLRDLYPNSTTYVQVYKGPQRLGVIGDALPTSVLHYETYLPQKANLALTDLNSFLAEDGEYTLEALTMTPFNDGAPELLASISFIIDRTLNVNGMISTAE</sequence>
<dbReference type="AlphaFoldDB" id="A0A840VEQ0"/>
<dbReference type="EMBL" id="JACHFD010000011">
    <property type="protein sequence ID" value="MBB5352309.1"/>
    <property type="molecule type" value="Genomic_DNA"/>
</dbReference>
<feature type="chain" id="PRO_5032282164" evidence="1">
    <location>
        <begin position="27"/>
        <end position="346"/>
    </location>
</feature>
<gene>
    <name evidence="2" type="ORF">HNR46_002552</name>
</gene>
<keyword evidence="3" id="KW-1185">Reference proteome</keyword>
<organism evidence="2 3">
    <name type="scientific">Haloferula luteola</name>
    <dbReference type="NCBI Taxonomy" id="595692"/>
    <lineage>
        <taxon>Bacteria</taxon>
        <taxon>Pseudomonadati</taxon>
        <taxon>Verrucomicrobiota</taxon>
        <taxon>Verrucomicrobiia</taxon>
        <taxon>Verrucomicrobiales</taxon>
        <taxon>Verrucomicrobiaceae</taxon>
        <taxon>Haloferula</taxon>
    </lineage>
</organism>
<evidence type="ECO:0000256" key="1">
    <source>
        <dbReference type="SAM" id="SignalP"/>
    </source>
</evidence>
<evidence type="ECO:0000313" key="2">
    <source>
        <dbReference type="EMBL" id="MBB5352309.1"/>
    </source>
</evidence>
<feature type="signal peptide" evidence="1">
    <location>
        <begin position="1"/>
        <end position="26"/>
    </location>
</feature>
<evidence type="ECO:0000313" key="3">
    <source>
        <dbReference type="Proteomes" id="UP000557717"/>
    </source>
</evidence>
<proteinExistence type="predicted"/>
<name>A0A840VEQ0_9BACT</name>
<reference evidence="2 3" key="1">
    <citation type="submission" date="2020-08" db="EMBL/GenBank/DDBJ databases">
        <title>Genomic Encyclopedia of Type Strains, Phase IV (KMG-IV): sequencing the most valuable type-strain genomes for metagenomic binning, comparative biology and taxonomic classification.</title>
        <authorList>
            <person name="Goeker M."/>
        </authorList>
    </citation>
    <scope>NUCLEOTIDE SEQUENCE [LARGE SCALE GENOMIC DNA]</scope>
    <source>
        <strain evidence="2 3">YC6886</strain>
    </source>
</reference>
<protein>
    <submittedName>
        <fullName evidence="2">Uncharacterized protein</fullName>
    </submittedName>
</protein>
<comment type="caution">
    <text evidence="2">The sequence shown here is derived from an EMBL/GenBank/DDBJ whole genome shotgun (WGS) entry which is preliminary data.</text>
</comment>